<dbReference type="RefSeq" id="WP_003776687.1">
    <property type="nucleotide sequence ID" value="NZ_JH992957.1"/>
</dbReference>
<evidence type="ECO:0000313" key="11">
    <source>
        <dbReference type="Proteomes" id="UP000009875"/>
    </source>
</evidence>
<dbReference type="AlphaFoldDB" id="K9EYM0"/>
<evidence type="ECO:0000256" key="2">
    <source>
        <dbReference type="ARBA" id="ARBA00023012"/>
    </source>
</evidence>
<dbReference type="GO" id="GO:0000976">
    <property type="term" value="F:transcription cis-regulatory region binding"/>
    <property type="evidence" value="ECO:0007669"/>
    <property type="project" value="TreeGrafter"/>
</dbReference>
<evidence type="ECO:0000256" key="7">
    <source>
        <dbReference type="PROSITE-ProRule" id="PRU01091"/>
    </source>
</evidence>
<dbReference type="PANTHER" id="PTHR48111">
    <property type="entry name" value="REGULATOR OF RPOS"/>
    <property type="match status" value="1"/>
</dbReference>
<gene>
    <name evidence="10" type="ORF">HMPREF9698_00327</name>
</gene>
<keyword evidence="4 7" id="KW-0238">DNA-binding</keyword>
<feature type="domain" description="OmpR/PhoB-type" evidence="9">
    <location>
        <begin position="126"/>
        <end position="224"/>
    </location>
</feature>
<keyword evidence="3" id="KW-0805">Transcription regulation</keyword>
<feature type="domain" description="Response regulatory" evidence="8">
    <location>
        <begin position="2"/>
        <end position="115"/>
    </location>
</feature>
<dbReference type="Gene3D" id="1.10.10.10">
    <property type="entry name" value="Winged helix-like DNA-binding domain superfamily/Winged helix DNA-binding domain"/>
    <property type="match status" value="1"/>
</dbReference>
<dbReference type="InterPro" id="IPR016032">
    <property type="entry name" value="Sig_transdc_resp-reg_C-effctor"/>
</dbReference>
<dbReference type="InterPro" id="IPR036388">
    <property type="entry name" value="WH-like_DNA-bd_sf"/>
</dbReference>
<sequence length="226" mass="26364">MRIMIVEDDQVIRRLLAKQILSWGYEIFTCQNFTDIKQEFDQINPHLVLLDINLPSYNGYYWCQEIRQSSKVPIIFISSRSDNMDQIMAMQMGADDFVVKPFDIPLLITKIQALLRRTYDFQINQSTQVILHGISLNLGKSQLESKSSKVDLTKTELVILYQLFQNHPNYLSRESLMEACWQGDDYIDENTLSVNISRLRKKLKKLGAESFIQTKKNVGYRIKEEG</sequence>
<dbReference type="InterPro" id="IPR011006">
    <property type="entry name" value="CheY-like_superfamily"/>
</dbReference>
<dbReference type="Pfam" id="PF00486">
    <property type="entry name" value="Trans_reg_C"/>
    <property type="match status" value="1"/>
</dbReference>
<feature type="modified residue" description="4-aspartylphosphate" evidence="6">
    <location>
        <position position="51"/>
    </location>
</feature>
<evidence type="ECO:0000259" key="8">
    <source>
        <dbReference type="PROSITE" id="PS50110"/>
    </source>
</evidence>
<dbReference type="GO" id="GO:0005829">
    <property type="term" value="C:cytosol"/>
    <property type="evidence" value="ECO:0007669"/>
    <property type="project" value="TreeGrafter"/>
</dbReference>
<dbReference type="SUPFAM" id="SSF52172">
    <property type="entry name" value="CheY-like"/>
    <property type="match status" value="1"/>
</dbReference>
<evidence type="ECO:0008006" key="12">
    <source>
        <dbReference type="Google" id="ProtNLM"/>
    </source>
</evidence>
<dbReference type="SMART" id="SM00448">
    <property type="entry name" value="REC"/>
    <property type="match status" value="1"/>
</dbReference>
<evidence type="ECO:0000256" key="5">
    <source>
        <dbReference type="ARBA" id="ARBA00023163"/>
    </source>
</evidence>
<proteinExistence type="predicted"/>
<protein>
    <recommendedName>
        <fullName evidence="12">DNA-binding response regulator</fullName>
    </recommendedName>
</protein>
<dbReference type="InterPro" id="IPR001867">
    <property type="entry name" value="OmpR/PhoB-type_DNA-bd"/>
</dbReference>
<keyword evidence="11" id="KW-1185">Reference proteome</keyword>
<dbReference type="SUPFAM" id="SSF46894">
    <property type="entry name" value="C-terminal effector domain of the bipartite response regulators"/>
    <property type="match status" value="1"/>
</dbReference>
<dbReference type="EMBL" id="AGXA01000004">
    <property type="protein sequence ID" value="EKU94295.1"/>
    <property type="molecule type" value="Genomic_DNA"/>
</dbReference>
<dbReference type="SMART" id="SM00862">
    <property type="entry name" value="Trans_reg_C"/>
    <property type="match status" value="1"/>
</dbReference>
<accession>K9EYM0</accession>
<dbReference type="OrthoDB" id="9790442at2"/>
<dbReference type="STRING" id="883081.HMPREF9698_00327"/>
<keyword evidence="2" id="KW-0902">Two-component regulatory system</keyword>
<evidence type="ECO:0000313" key="10">
    <source>
        <dbReference type="EMBL" id="EKU94295.1"/>
    </source>
</evidence>
<dbReference type="PROSITE" id="PS51755">
    <property type="entry name" value="OMPR_PHOB"/>
    <property type="match status" value="1"/>
</dbReference>
<dbReference type="HOGENOM" id="CLU_000445_30_3_9"/>
<dbReference type="InterPro" id="IPR039420">
    <property type="entry name" value="WalR-like"/>
</dbReference>
<keyword evidence="1 6" id="KW-0597">Phosphoprotein</keyword>
<dbReference type="GO" id="GO:0006355">
    <property type="term" value="P:regulation of DNA-templated transcription"/>
    <property type="evidence" value="ECO:0007669"/>
    <property type="project" value="InterPro"/>
</dbReference>
<dbReference type="GO" id="GO:0000156">
    <property type="term" value="F:phosphorelay response regulator activity"/>
    <property type="evidence" value="ECO:0007669"/>
    <property type="project" value="TreeGrafter"/>
</dbReference>
<organism evidence="10 11">
    <name type="scientific">Alloiococcus otitis ATCC 51267</name>
    <dbReference type="NCBI Taxonomy" id="883081"/>
    <lineage>
        <taxon>Bacteria</taxon>
        <taxon>Bacillati</taxon>
        <taxon>Bacillota</taxon>
        <taxon>Bacilli</taxon>
        <taxon>Lactobacillales</taxon>
        <taxon>Carnobacteriaceae</taxon>
        <taxon>Alloiococcus</taxon>
    </lineage>
</organism>
<reference evidence="10 11" key="1">
    <citation type="submission" date="2012-09" db="EMBL/GenBank/DDBJ databases">
        <title>The Genome Sequence of Alloiococcus otitis ATCC 51267.</title>
        <authorList>
            <consortium name="The Broad Institute Genome Sequencing Platform"/>
            <person name="Earl A."/>
            <person name="Ward D."/>
            <person name="Feldgarden M."/>
            <person name="Gevers D."/>
            <person name="Huys G."/>
            <person name="Walker B."/>
            <person name="Young S.K."/>
            <person name="Zeng Q."/>
            <person name="Gargeya S."/>
            <person name="Fitzgerald M."/>
            <person name="Haas B."/>
            <person name="Abouelleil A."/>
            <person name="Alvarado L."/>
            <person name="Arachchi H.M."/>
            <person name="Berlin A.M."/>
            <person name="Chapman S.B."/>
            <person name="Goldberg J."/>
            <person name="Griggs A."/>
            <person name="Gujja S."/>
            <person name="Hansen M."/>
            <person name="Howarth C."/>
            <person name="Imamovic A."/>
            <person name="Larimer J."/>
            <person name="McCowen C."/>
            <person name="Montmayeur A."/>
            <person name="Murphy C."/>
            <person name="Neiman D."/>
            <person name="Pearson M."/>
            <person name="Priest M."/>
            <person name="Roberts A."/>
            <person name="Saif S."/>
            <person name="Shea T."/>
            <person name="Sisk P."/>
            <person name="Sykes S."/>
            <person name="Wortman J."/>
            <person name="Nusbaum C."/>
            <person name="Birren B."/>
        </authorList>
    </citation>
    <scope>NUCLEOTIDE SEQUENCE [LARGE SCALE GENOMIC DNA]</scope>
    <source>
        <strain evidence="10 11">ATCC 51267</strain>
    </source>
</reference>
<dbReference type="GO" id="GO:0032993">
    <property type="term" value="C:protein-DNA complex"/>
    <property type="evidence" value="ECO:0007669"/>
    <property type="project" value="TreeGrafter"/>
</dbReference>
<dbReference type="CDD" id="cd18159">
    <property type="entry name" value="REC_OmpR_NsrR-like"/>
    <property type="match status" value="1"/>
</dbReference>
<keyword evidence="5" id="KW-0804">Transcription</keyword>
<dbReference type="Pfam" id="PF00072">
    <property type="entry name" value="Response_reg"/>
    <property type="match status" value="1"/>
</dbReference>
<evidence type="ECO:0000256" key="6">
    <source>
        <dbReference type="PROSITE-ProRule" id="PRU00169"/>
    </source>
</evidence>
<evidence type="ECO:0000256" key="1">
    <source>
        <dbReference type="ARBA" id="ARBA00022553"/>
    </source>
</evidence>
<feature type="DNA-binding region" description="OmpR/PhoB-type" evidence="7">
    <location>
        <begin position="126"/>
        <end position="224"/>
    </location>
</feature>
<dbReference type="PANTHER" id="PTHR48111:SF43">
    <property type="entry name" value="STAGE 0 SPORULATION PROTEIN A HOMOLOG"/>
    <property type="match status" value="1"/>
</dbReference>
<evidence type="ECO:0000259" key="9">
    <source>
        <dbReference type="PROSITE" id="PS51755"/>
    </source>
</evidence>
<evidence type="ECO:0000256" key="3">
    <source>
        <dbReference type="ARBA" id="ARBA00023015"/>
    </source>
</evidence>
<evidence type="ECO:0000256" key="4">
    <source>
        <dbReference type="ARBA" id="ARBA00023125"/>
    </source>
</evidence>
<dbReference type="PROSITE" id="PS50110">
    <property type="entry name" value="RESPONSE_REGULATORY"/>
    <property type="match status" value="1"/>
</dbReference>
<dbReference type="Proteomes" id="UP000009875">
    <property type="component" value="Unassembled WGS sequence"/>
</dbReference>
<dbReference type="InterPro" id="IPR001789">
    <property type="entry name" value="Sig_transdc_resp-reg_receiver"/>
</dbReference>
<dbReference type="eggNOG" id="COG0745">
    <property type="taxonomic scope" value="Bacteria"/>
</dbReference>
<name>K9EYM0_9LACT</name>
<dbReference type="Gene3D" id="3.40.50.2300">
    <property type="match status" value="1"/>
</dbReference>
<dbReference type="CDD" id="cd00383">
    <property type="entry name" value="trans_reg_C"/>
    <property type="match status" value="1"/>
</dbReference>
<comment type="caution">
    <text evidence="10">The sequence shown here is derived from an EMBL/GenBank/DDBJ whole genome shotgun (WGS) entry which is preliminary data.</text>
</comment>